<dbReference type="Pfam" id="PF00132">
    <property type="entry name" value="Hexapep"/>
    <property type="match status" value="1"/>
</dbReference>
<dbReference type="EC" id="2.3.1.-" evidence="1"/>
<dbReference type="Gene3D" id="2.160.10.10">
    <property type="entry name" value="Hexapeptide repeat proteins"/>
    <property type="match status" value="1"/>
</dbReference>
<dbReference type="RefSeq" id="WP_282904765.1">
    <property type="nucleotide sequence ID" value="NZ_CP124855.1"/>
</dbReference>
<name>A0ABY8RBS7_9FLAO</name>
<dbReference type="Proteomes" id="UP001241656">
    <property type="component" value="Chromosome"/>
</dbReference>
<evidence type="ECO:0000313" key="2">
    <source>
        <dbReference type="Proteomes" id="UP001241656"/>
    </source>
</evidence>
<dbReference type="PANTHER" id="PTHR23416">
    <property type="entry name" value="SIALIC ACID SYNTHASE-RELATED"/>
    <property type="match status" value="1"/>
</dbReference>
<dbReference type="InterPro" id="IPR001451">
    <property type="entry name" value="Hexapep"/>
</dbReference>
<reference evidence="1 2" key="1">
    <citation type="submission" date="2023-05" db="EMBL/GenBank/DDBJ databases">
        <title>Genomic insight into Chryseobacterium sp. wdc7 isolated forest soil (Gotjawal).</title>
        <authorList>
            <person name="Park S.-J."/>
        </authorList>
    </citation>
    <scope>NUCLEOTIDE SEQUENCE [LARGE SCALE GENOMIC DNA]</scope>
    <source>
        <strain evidence="2">wdc7</strain>
    </source>
</reference>
<organism evidence="1 2">
    <name type="scientific">Chryseobacterium gotjawalense</name>
    <dbReference type="NCBI Taxonomy" id="3042315"/>
    <lineage>
        <taxon>Bacteria</taxon>
        <taxon>Pseudomonadati</taxon>
        <taxon>Bacteroidota</taxon>
        <taxon>Flavobacteriia</taxon>
        <taxon>Flavobacteriales</taxon>
        <taxon>Weeksellaceae</taxon>
        <taxon>Chryseobacterium group</taxon>
        <taxon>Chryseobacterium</taxon>
    </lineage>
</organism>
<dbReference type="SUPFAM" id="SSF51161">
    <property type="entry name" value="Trimeric LpxA-like enzymes"/>
    <property type="match status" value="1"/>
</dbReference>
<dbReference type="EMBL" id="CP124855">
    <property type="protein sequence ID" value="WHF51422.1"/>
    <property type="molecule type" value="Genomic_DNA"/>
</dbReference>
<keyword evidence="1" id="KW-0012">Acyltransferase</keyword>
<dbReference type="GO" id="GO:0016746">
    <property type="term" value="F:acyltransferase activity"/>
    <property type="evidence" value="ECO:0007669"/>
    <property type="project" value="UniProtKB-KW"/>
</dbReference>
<keyword evidence="2" id="KW-1185">Reference proteome</keyword>
<sequence>MNYIFLHMTNMQEQKDYDNLYKFKDRFLTAGDSLYLGKDYKILNPEYIRLGDSFAAKERFRMEAIITYEDQKFTPEIIIGNNVTFNNDCHIGCISKVKIEDNCLFASRVYISDHDHGATNLESLKLPPAKRPLQSKGDVTIKKNVWVGEGVAILSGVTIGENCIVAANSVVTKSFPANVVIGGIPAKIIKSINE</sequence>
<dbReference type="InterPro" id="IPR051159">
    <property type="entry name" value="Hexapeptide_acetyltransf"/>
</dbReference>
<keyword evidence="1" id="KW-0808">Transferase</keyword>
<dbReference type="PANTHER" id="PTHR23416:SF78">
    <property type="entry name" value="LIPOPOLYSACCHARIDE BIOSYNTHESIS O-ACETYL TRANSFERASE WBBJ-RELATED"/>
    <property type="match status" value="1"/>
</dbReference>
<dbReference type="CDD" id="cd04647">
    <property type="entry name" value="LbH_MAT_like"/>
    <property type="match status" value="1"/>
</dbReference>
<evidence type="ECO:0000313" key="1">
    <source>
        <dbReference type="EMBL" id="WHF51422.1"/>
    </source>
</evidence>
<proteinExistence type="predicted"/>
<gene>
    <name evidence="1" type="ORF">QGN23_13500</name>
</gene>
<accession>A0ABY8RBS7</accession>
<dbReference type="InterPro" id="IPR011004">
    <property type="entry name" value="Trimer_LpxA-like_sf"/>
</dbReference>
<protein>
    <submittedName>
        <fullName evidence="1">Acyltransferase</fullName>
        <ecNumber evidence="1">2.3.1.-</ecNumber>
    </submittedName>
</protein>